<dbReference type="EMBL" id="JACHMO010000001">
    <property type="protein sequence ID" value="MBB5803382.1"/>
    <property type="molecule type" value="Genomic_DNA"/>
</dbReference>
<reference evidence="1 2" key="1">
    <citation type="submission" date="2020-08" db="EMBL/GenBank/DDBJ databases">
        <title>Sequencing the genomes of 1000 actinobacteria strains.</title>
        <authorList>
            <person name="Klenk H.-P."/>
        </authorList>
    </citation>
    <scope>NUCLEOTIDE SEQUENCE [LARGE SCALE GENOMIC DNA]</scope>
    <source>
        <strain evidence="1 2">DSM 45486</strain>
    </source>
</reference>
<evidence type="ECO:0000313" key="2">
    <source>
        <dbReference type="Proteomes" id="UP000552097"/>
    </source>
</evidence>
<dbReference type="Proteomes" id="UP000552097">
    <property type="component" value="Unassembled WGS sequence"/>
</dbReference>
<organism evidence="1 2">
    <name type="scientific">Saccharothrix ecbatanensis</name>
    <dbReference type="NCBI Taxonomy" id="1105145"/>
    <lineage>
        <taxon>Bacteria</taxon>
        <taxon>Bacillati</taxon>
        <taxon>Actinomycetota</taxon>
        <taxon>Actinomycetes</taxon>
        <taxon>Pseudonocardiales</taxon>
        <taxon>Pseudonocardiaceae</taxon>
        <taxon>Saccharothrix</taxon>
    </lineage>
</organism>
<proteinExistence type="predicted"/>
<dbReference type="RefSeq" id="WP_184920697.1">
    <property type="nucleotide sequence ID" value="NZ_JACHMO010000001.1"/>
</dbReference>
<protein>
    <submittedName>
        <fullName evidence="1">Uncharacterized protein</fullName>
    </submittedName>
</protein>
<dbReference type="InterPro" id="IPR058347">
    <property type="entry name" value="DUF8034"/>
</dbReference>
<keyword evidence="2" id="KW-1185">Reference proteome</keyword>
<gene>
    <name evidence="1" type="ORF">F4560_003150</name>
</gene>
<dbReference type="Pfam" id="PF26099">
    <property type="entry name" value="DUF8034"/>
    <property type="match status" value="1"/>
</dbReference>
<accession>A0A7W9M121</accession>
<evidence type="ECO:0000313" key="1">
    <source>
        <dbReference type="EMBL" id="MBB5803382.1"/>
    </source>
</evidence>
<dbReference type="AlphaFoldDB" id="A0A7W9M121"/>
<dbReference type="GO" id="GO:0005975">
    <property type="term" value="P:carbohydrate metabolic process"/>
    <property type="evidence" value="ECO:0007669"/>
    <property type="project" value="InterPro"/>
</dbReference>
<name>A0A7W9M121_9PSEU</name>
<dbReference type="InterPro" id="IPR008928">
    <property type="entry name" value="6-hairpin_glycosidase_sf"/>
</dbReference>
<dbReference type="SUPFAM" id="SSF48208">
    <property type="entry name" value="Six-hairpin glycosidases"/>
    <property type="match status" value="1"/>
</dbReference>
<comment type="caution">
    <text evidence="1">The sequence shown here is derived from an EMBL/GenBank/DDBJ whole genome shotgun (WGS) entry which is preliminary data.</text>
</comment>
<sequence>MSAITITATTPVVRPPTWAVLQRELFRRLDEAWRSFERVYCEPDGSLTYAGRTFGRDGADDFYEPFFNWPMLYLMGGADDLLDACKHHWRGVTAQLTARGMLTGEYENGYDWFHQGESMLYFYALCAADPGDEFFRERALRFANLFLGDSPTGNYDPALRMMRAPHIGALGPLPGLGEDRPFSADRAVMKLYGLPLRDLPGIATWDDLADPANAERMRVEMNARLGVGDVPINLAVTSLAVNAWLYDGDDRFADFVVDYVGAWVERAAVHGGLIPDNVGPSGTVGELHGGRWYGGHYGWSWPHGLYSVGAAALIGALNAVLVSGKPDAYDLARGCLDLTLRHARDHVMDPGDASLYGHWAGRLGADVERTLRLVPHRHDATGWFDYLPMQPAFPTWLWWASQDQRDADMLTRLAAESGYDWATVRAFRDKEDAGHEPPWVMYLRGANPDYPEQALGMALGQVNRHLDLMERFPTPPVGDDIHWWQRLNPVVTEVLTQLVGGAPQMLYNGGLPLARVRWADARRGRPGLPEDVAALVEEVGPRHTVVNLVNLGAEEREVRVVGGMYGELPVTAVSFDEFEGDYPGESRRISPPEGTSAPRHEAVADDLCVRLPARTRIRLRLEHDRAAPRHQDLHRGTE</sequence>